<evidence type="ECO:0000256" key="3">
    <source>
        <dbReference type="ARBA" id="ARBA00022448"/>
    </source>
</evidence>
<dbReference type="OrthoDB" id="9782305at2"/>
<dbReference type="EMBL" id="FOPJ01000021">
    <property type="protein sequence ID" value="SFG86950.1"/>
    <property type="molecule type" value="Genomic_DNA"/>
</dbReference>
<evidence type="ECO:0000256" key="4">
    <source>
        <dbReference type="ARBA" id="ARBA00022475"/>
    </source>
</evidence>
<evidence type="ECO:0000313" key="9">
    <source>
        <dbReference type="EMBL" id="SFG86950.1"/>
    </source>
</evidence>
<evidence type="ECO:0000256" key="8">
    <source>
        <dbReference type="SAM" id="Phobius"/>
    </source>
</evidence>
<sequence length="319" mass="33219">MSLSLGARYMSISELKDALPQVRQAFDTSVRGGSNADVIAWLRLPRTIAGLVVGAALGIAGAMVQGHTRNVLADPGILGVSAGASFALMLWAFFLGVPSPLMVSFVAFLGAAGATAIVFGIGSIGRGLNDPITLIMGGAVLAAFLSTATTALSIMKTEVLEQLRFLGVGALSRVNYESLAIFGPILLIGILLGLATAPSLNLLVMGDDVAAGLGVNVLRSRVIGMAVFSILTGTATALVGPIGFIGLVVPHLARNIVSTDYRWILPLSGLSGALLLLLADVLGRVVLRPQEVQVHLVLVFIGVPFFIYVIRRRKSLVKL</sequence>
<dbReference type="CDD" id="cd06550">
    <property type="entry name" value="TM_ABC_iron-siderophores_like"/>
    <property type="match status" value="1"/>
</dbReference>
<dbReference type="InterPro" id="IPR037294">
    <property type="entry name" value="ABC_BtuC-like"/>
</dbReference>
<evidence type="ECO:0000256" key="1">
    <source>
        <dbReference type="ARBA" id="ARBA00004651"/>
    </source>
</evidence>
<keyword evidence="6 8" id="KW-1133">Transmembrane helix</keyword>
<proteinExistence type="inferred from homology"/>
<feature type="transmembrane region" description="Helical" evidence="8">
    <location>
        <begin position="101"/>
        <end position="122"/>
    </location>
</feature>
<dbReference type="Pfam" id="PF01032">
    <property type="entry name" value="FecCD"/>
    <property type="match status" value="1"/>
</dbReference>
<dbReference type="InterPro" id="IPR000522">
    <property type="entry name" value="ABC_transptr_permease_BtuC"/>
</dbReference>
<name>A0A1I2VCR5_9CORY</name>
<keyword evidence="7 8" id="KW-0472">Membrane</keyword>
<dbReference type="Proteomes" id="UP000199065">
    <property type="component" value="Unassembled WGS sequence"/>
</dbReference>
<evidence type="ECO:0000313" key="10">
    <source>
        <dbReference type="Proteomes" id="UP000199065"/>
    </source>
</evidence>
<evidence type="ECO:0000256" key="7">
    <source>
        <dbReference type="ARBA" id="ARBA00023136"/>
    </source>
</evidence>
<evidence type="ECO:0000256" key="2">
    <source>
        <dbReference type="ARBA" id="ARBA00007935"/>
    </source>
</evidence>
<dbReference type="AlphaFoldDB" id="A0A1I2VCR5"/>
<dbReference type="SUPFAM" id="SSF81345">
    <property type="entry name" value="ABC transporter involved in vitamin B12 uptake, BtuC"/>
    <property type="match status" value="1"/>
</dbReference>
<dbReference type="PANTHER" id="PTHR30472:SF1">
    <property type="entry name" value="FE(3+) DICITRATE TRANSPORT SYSTEM PERMEASE PROTEIN FECC-RELATED"/>
    <property type="match status" value="1"/>
</dbReference>
<feature type="transmembrane region" description="Helical" evidence="8">
    <location>
        <begin position="261"/>
        <end position="286"/>
    </location>
</feature>
<feature type="transmembrane region" description="Helical" evidence="8">
    <location>
        <begin position="47"/>
        <end position="64"/>
    </location>
</feature>
<dbReference type="FunFam" id="1.10.3470.10:FF:000001">
    <property type="entry name" value="Vitamin B12 ABC transporter permease BtuC"/>
    <property type="match status" value="1"/>
</dbReference>
<dbReference type="GO" id="GO:0033214">
    <property type="term" value="P:siderophore-iron import into cell"/>
    <property type="evidence" value="ECO:0007669"/>
    <property type="project" value="TreeGrafter"/>
</dbReference>
<keyword evidence="4" id="KW-1003">Cell membrane</keyword>
<evidence type="ECO:0000256" key="5">
    <source>
        <dbReference type="ARBA" id="ARBA00022692"/>
    </source>
</evidence>
<organism evidence="9 10">
    <name type="scientific">Corynebacterium spheniscorum</name>
    <dbReference type="NCBI Taxonomy" id="185761"/>
    <lineage>
        <taxon>Bacteria</taxon>
        <taxon>Bacillati</taxon>
        <taxon>Actinomycetota</taxon>
        <taxon>Actinomycetes</taxon>
        <taxon>Mycobacteriales</taxon>
        <taxon>Corynebacteriaceae</taxon>
        <taxon>Corynebacterium</taxon>
    </lineage>
</organism>
<dbReference type="STRING" id="185761.SAMN05660282_02210"/>
<accession>A0A1I2VCR5</accession>
<evidence type="ECO:0000256" key="6">
    <source>
        <dbReference type="ARBA" id="ARBA00022989"/>
    </source>
</evidence>
<dbReference type="PANTHER" id="PTHR30472">
    <property type="entry name" value="FERRIC ENTEROBACTIN TRANSPORT SYSTEM PERMEASE PROTEIN"/>
    <property type="match status" value="1"/>
</dbReference>
<gene>
    <name evidence="9" type="ORF">SAMN05660282_02210</name>
</gene>
<feature type="transmembrane region" description="Helical" evidence="8">
    <location>
        <begin position="134"/>
        <end position="155"/>
    </location>
</feature>
<feature type="transmembrane region" description="Helical" evidence="8">
    <location>
        <begin position="76"/>
        <end position="94"/>
    </location>
</feature>
<dbReference type="GO" id="GO:0005886">
    <property type="term" value="C:plasma membrane"/>
    <property type="evidence" value="ECO:0007669"/>
    <property type="project" value="UniProtKB-SubCell"/>
</dbReference>
<feature type="transmembrane region" description="Helical" evidence="8">
    <location>
        <begin position="222"/>
        <end position="249"/>
    </location>
</feature>
<keyword evidence="5 8" id="KW-0812">Transmembrane</keyword>
<reference evidence="9 10" key="1">
    <citation type="submission" date="2016-10" db="EMBL/GenBank/DDBJ databases">
        <authorList>
            <person name="de Groot N.N."/>
        </authorList>
    </citation>
    <scope>NUCLEOTIDE SEQUENCE [LARGE SCALE GENOMIC DNA]</scope>
    <source>
        <strain>J11</strain>
        <strain evidence="10">PG 39</strain>
    </source>
</reference>
<keyword evidence="10" id="KW-1185">Reference proteome</keyword>
<feature type="transmembrane region" description="Helical" evidence="8">
    <location>
        <begin position="292"/>
        <end position="310"/>
    </location>
</feature>
<dbReference type="GO" id="GO:0022857">
    <property type="term" value="F:transmembrane transporter activity"/>
    <property type="evidence" value="ECO:0007669"/>
    <property type="project" value="InterPro"/>
</dbReference>
<comment type="similarity">
    <text evidence="2">Belongs to the binding-protein-dependent transport system permease family. FecCD subfamily.</text>
</comment>
<feature type="transmembrane region" description="Helical" evidence="8">
    <location>
        <begin position="176"/>
        <end position="197"/>
    </location>
</feature>
<comment type="subcellular location">
    <subcellularLocation>
        <location evidence="1">Cell membrane</location>
        <topology evidence="1">Multi-pass membrane protein</topology>
    </subcellularLocation>
</comment>
<keyword evidence="3" id="KW-0813">Transport</keyword>
<protein>
    <submittedName>
        <fullName evidence="9">Iron complex transport system permease protein</fullName>
    </submittedName>
</protein>
<dbReference type="Gene3D" id="1.10.3470.10">
    <property type="entry name" value="ABC transporter involved in vitamin B12 uptake, BtuC"/>
    <property type="match status" value="1"/>
</dbReference>